<comment type="caution">
    <text evidence="1">The sequence shown here is derived from an EMBL/GenBank/DDBJ whole genome shotgun (WGS) entry which is preliminary data.</text>
</comment>
<gene>
    <name evidence="1" type="ORF">GCM10025874_23230</name>
</gene>
<proteinExistence type="predicted"/>
<dbReference type="Proteomes" id="UP001157160">
    <property type="component" value="Unassembled WGS sequence"/>
</dbReference>
<evidence type="ECO:0000313" key="2">
    <source>
        <dbReference type="Proteomes" id="UP001157160"/>
    </source>
</evidence>
<dbReference type="AlphaFoldDB" id="A0AA37XC11"/>
<accession>A0AA37XC11</accession>
<sequence length="158" mass="16809">MVVGQPGRSAPSVTELALRLRAYGEEHGVPEFTGPEHPLDGERTWRRLGIAAGLALRSPRTLLPAAVDGGTVALLLIDDPQLALPAPSVERTKRVLDDGISSAELRSHSAALTRYAQDRGIGMDWNGGAPVLRLPDGRIDVRLDHTADRIIGLEASAA</sequence>
<name>A0AA37XC11_9MICO</name>
<dbReference type="EMBL" id="BSUL01000001">
    <property type="protein sequence ID" value="GMA29070.1"/>
    <property type="molecule type" value="Genomic_DNA"/>
</dbReference>
<dbReference type="InterPro" id="IPR049249">
    <property type="entry name" value="DUF6882"/>
</dbReference>
<keyword evidence="2" id="KW-1185">Reference proteome</keyword>
<reference evidence="1 2" key="1">
    <citation type="journal article" date="2014" name="Int. J. Syst. Evol. Microbiol.">
        <title>Complete genome sequence of Corynebacterium casei LMG S-19264T (=DSM 44701T), isolated from a smear-ripened cheese.</title>
        <authorList>
            <consortium name="US DOE Joint Genome Institute (JGI-PGF)"/>
            <person name="Walter F."/>
            <person name="Albersmeier A."/>
            <person name="Kalinowski J."/>
            <person name="Ruckert C."/>
        </authorList>
    </citation>
    <scope>NUCLEOTIDE SEQUENCE [LARGE SCALE GENOMIC DNA]</scope>
    <source>
        <strain evidence="1 2">NBRC 112289</strain>
    </source>
</reference>
<organism evidence="1 2">
    <name type="scientific">Arenivirga flava</name>
    <dbReference type="NCBI Taxonomy" id="1930060"/>
    <lineage>
        <taxon>Bacteria</taxon>
        <taxon>Bacillati</taxon>
        <taxon>Actinomycetota</taxon>
        <taxon>Actinomycetes</taxon>
        <taxon>Micrococcales</taxon>
        <taxon>Microbacteriaceae</taxon>
        <taxon>Arenivirga</taxon>
    </lineage>
</organism>
<dbReference type="Pfam" id="PF21813">
    <property type="entry name" value="DUF6882"/>
    <property type="match status" value="1"/>
</dbReference>
<evidence type="ECO:0000313" key="1">
    <source>
        <dbReference type="EMBL" id="GMA29070.1"/>
    </source>
</evidence>
<protein>
    <submittedName>
        <fullName evidence="1">Uncharacterized protein</fullName>
    </submittedName>
</protein>